<name>A0A8J2KW02_9HEXA</name>
<reference evidence="2" key="1">
    <citation type="submission" date="2021-06" db="EMBL/GenBank/DDBJ databases">
        <authorList>
            <person name="Hodson N. C."/>
            <person name="Mongue J. A."/>
            <person name="Jaron S. K."/>
        </authorList>
    </citation>
    <scope>NUCLEOTIDE SEQUENCE</scope>
</reference>
<dbReference type="OrthoDB" id="6349518at2759"/>
<keyword evidence="1" id="KW-0812">Transmembrane</keyword>
<accession>A0A8J2KW02</accession>
<dbReference type="GO" id="GO:0017080">
    <property type="term" value="F:sodium channel regulator activity"/>
    <property type="evidence" value="ECO:0007669"/>
    <property type="project" value="TreeGrafter"/>
</dbReference>
<proteinExistence type="predicted"/>
<dbReference type="EMBL" id="CAJVCH010520798">
    <property type="protein sequence ID" value="CAG7821780.1"/>
    <property type="molecule type" value="Genomic_DNA"/>
</dbReference>
<protein>
    <submittedName>
        <fullName evidence="2">Uncharacterized protein</fullName>
    </submittedName>
</protein>
<organism evidence="2 3">
    <name type="scientific">Allacma fusca</name>
    <dbReference type="NCBI Taxonomy" id="39272"/>
    <lineage>
        <taxon>Eukaryota</taxon>
        <taxon>Metazoa</taxon>
        <taxon>Ecdysozoa</taxon>
        <taxon>Arthropoda</taxon>
        <taxon>Hexapoda</taxon>
        <taxon>Collembola</taxon>
        <taxon>Symphypleona</taxon>
        <taxon>Sminthuridae</taxon>
        <taxon>Allacma</taxon>
    </lineage>
</organism>
<dbReference type="PANTHER" id="PTHR12335">
    <property type="entry name" value="TIPE PROTEIN TEMPERATURE-INDUCED PARALYTIC E"/>
    <property type="match status" value="1"/>
</dbReference>
<feature type="transmembrane region" description="Helical" evidence="1">
    <location>
        <begin position="215"/>
        <end position="240"/>
    </location>
</feature>
<comment type="caution">
    <text evidence="2">The sequence shown here is derived from an EMBL/GenBank/DDBJ whole genome shotgun (WGS) entry which is preliminary data.</text>
</comment>
<dbReference type="GO" id="GO:0002028">
    <property type="term" value="P:regulation of sodium ion transport"/>
    <property type="evidence" value="ECO:0007669"/>
    <property type="project" value="TreeGrafter"/>
</dbReference>
<feature type="non-terminal residue" evidence="2">
    <location>
        <position position="1"/>
    </location>
</feature>
<gene>
    <name evidence="2" type="ORF">AFUS01_LOCUS32094</name>
</gene>
<keyword evidence="3" id="KW-1185">Reference proteome</keyword>
<dbReference type="Proteomes" id="UP000708208">
    <property type="component" value="Unassembled WGS sequence"/>
</dbReference>
<dbReference type="GO" id="GO:0005886">
    <property type="term" value="C:plasma membrane"/>
    <property type="evidence" value="ECO:0007669"/>
    <property type="project" value="TreeGrafter"/>
</dbReference>
<sequence length="271" mass="30647">QCREGHCSRVRPPFKCEKKCTGIKTGGKNVIIREGDIIFSSSCKRAVDMETNTEIWPKDLKSTNEPAEPPVLLMFCTNVWDKQLNKTIIRLSDCFNGTLLEPETFGVTTDITTLISTHISATQQDKRLMDPTGQFAPLEHLLMIYNNTPLMINFEGCVNTLILNECEKFHAMYGGDGADLRSQSRFKCFHRPNYTETADNFVVLRFNRMRTLMELMIGSLVPITLAIVSCFVLILCTRIIHVGDDSHFYFQCCGNDPNVSMEKEAVEAMAL</sequence>
<dbReference type="PANTHER" id="PTHR12335:SF3">
    <property type="entry name" value="IP11896P"/>
    <property type="match status" value="1"/>
</dbReference>
<keyword evidence="1" id="KW-1133">Transmembrane helix</keyword>
<keyword evidence="1" id="KW-0472">Membrane</keyword>
<evidence type="ECO:0000256" key="1">
    <source>
        <dbReference type="SAM" id="Phobius"/>
    </source>
</evidence>
<evidence type="ECO:0000313" key="3">
    <source>
        <dbReference type="Proteomes" id="UP000708208"/>
    </source>
</evidence>
<dbReference type="InterPro" id="IPR031578">
    <property type="entry name" value="TipE"/>
</dbReference>
<dbReference type="AlphaFoldDB" id="A0A8J2KW02"/>
<evidence type="ECO:0000313" key="2">
    <source>
        <dbReference type="EMBL" id="CAG7821780.1"/>
    </source>
</evidence>